<accession>A0A6J5GSN7</accession>
<organism evidence="1 2">
    <name type="scientific">Paraburkholderia caffeinitolerans</name>
    <dbReference type="NCBI Taxonomy" id="1723730"/>
    <lineage>
        <taxon>Bacteria</taxon>
        <taxon>Pseudomonadati</taxon>
        <taxon>Pseudomonadota</taxon>
        <taxon>Betaproteobacteria</taxon>
        <taxon>Burkholderiales</taxon>
        <taxon>Burkholderiaceae</taxon>
        <taxon>Paraburkholderia</taxon>
    </lineage>
</organism>
<dbReference type="AlphaFoldDB" id="A0A6J5GSN7"/>
<sequence length="139" mass="15461">MPSTLELLDAPGALDTTPFDTTGKTVGQVVTQISRKLWRTELEPEWVSAANILDDVNESRYGPRPDSPWPQMGGRLDRLCLSISIGNSEGWLVQIDYVRFVENGSAGHWHSQPLVRIKVLSRSYAWAVAAVVSRLLDID</sequence>
<dbReference type="Proteomes" id="UP000494119">
    <property type="component" value="Unassembled WGS sequence"/>
</dbReference>
<reference evidence="1 2" key="1">
    <citation type="submission" date="2020-04" db="EMBL/GenBank/DDBJ databases">
        <authorList>
            <person name="De Canck E."/>
        </authorList>
    </citation>
    <scope>NUCLEOTIDE SEQUENCE [LARGE SCALE GENOMIC DNA]</scope>
    <source>
        <strain evidence="1 2">LMG 28688</strain>
    </source>
</reference>
<evidence type="ECO:0000313" key="2">
    <source>
        <dbReference type="Proteomes" id="UP000494119"/>
    </source>
</evidence>
<proteinExistence type="predicted"/>
<keyword evidence="2" id="KW-1185">Reference proteome</keyword>
<evidence type="ECO:0000313" key="1">
    <source>
        <dbReference type="EMBL" id="CAB3804959.1"/>
    </source>
</evidence>
<dbReference type="RefSeq" id="WP_175197750.1">
    <property type="nucleotide sequence ID" value="NZ_CADIKL010000045.1"/>
</dbReference>
<dbReference type="EMBL" id="CADIKL010000045">
    <property type="protein sequence ID" value="CAB3804959.1"/>
    <property type="molecule type" value="Genomic_DNA"/>
</dbReference>
<gene>
    <name evidence="1" type="ORF">LMG28688_06075</name>
</gene>
<name>A0A6J5GSN7_9BURK</name>
<protein>
    <submittedName>
        <fullName evidence="1">Uncharacterized protein</fullName>
    </submittedName>
</protein>